<evidence type="ECO:0000313" key="2">
    <source>
        <dbReference type="Proteomes" id="UP001500655"/>
    </source>
</evidence>
<sequence length="267" mass="27838">MKLWQALRETQVVDLAHELRRGIPVSPNHPAFQLALLRRHGDMMRPDGGSAANEIIVMGGHVGTHLDALAHVSQDGRLHGGVVAEEVTSHAGIAVHGVDTFEPLTCRGVLLDIAALHGVDVLPDDYVITAGDLAAAEERAGVTVQAGDAVLIRSGWSTHYTDPARFLGQVGGAPGPGPAAAEWLAERRVAVTGAETIAYEAIAPGAGHATLPVHRILLVEAGINIIEVMDLRRLAETGAAEFGFVLAPLKLVGATGSPVRPLALLAS</sequence>
<dbReference type="EMBL" id="BAAALS010000024">
    <property type="protein sequence ID" value="GAA1767774.1"/>
    <property type="molecule type" value="Genomic_DNA"/>
</dbReference>
<reference evidence="2" key="1">
    <citation type="journal article" date="2019" name="Int. J. Syst. Evol. Microbiol.">
        <title>The Global Catalogue of Microorganisms (GCM) 10K type strain sequencing project: providing services to taxonomists for standard genome sequencing and annotation.</title>
        <authorList>
            <consortium name="The Broad Institute Genomics Platform"/>
            <consortium name="The Broad Institute Genome Sequencing Center for Infectious Disease"/>
            <person name="Wu L."/>
            <person name="Ma J."/>
        </authorList>
    </citation>
    <scope>NUCLEOTIDE SEQUENCE [LARGE SCALE GENOMIC DNA]</scope>
    <source>
        <strain evidence="2">JCM 13249</strain>
    </source>
</reference>
<dbReference type="InterPro" id="IPR007325">
    <property type="entry name" value="KFase/CYL"/>
</dbReference>
<gene>
    <name evidence="1" type="ORF">GCM10009681_43550</name>
</gene>
<dbReference type="RefSeq" id="WP_344085048.1">
    <property type="nucleotide sequence ID" value="NZ_BAAALS010000024.1"/>
</dbReference>
<dbReference type="InterPro" id="IPR037175">
    <property type="entry name" value="KFase_sf"/>
</dbReference>
<dbReference type="PANTHER" id="PTHR34861">
    <property type="match status" value="1"/>
</dbReference>
<comment type="caution">
    <text evidence="1">The sequence shown here is derived from an EMBL/GenBank/DDBJ whole genome shotgun (WGS) entry which is preliminary data.</text>
</comment>
<dbReference type="SUPFAM" id="SSF102198">
    <property type="entry name" value="Putative cyclase"/>
    <property type="match status" value="1"/>
</dbReference>
<proteinExistence type="predicted"/>
<evidence type="ECO:0000313" key="1">
    <source>
        <dbReference type="EMBL" id="GAA1767774.1"/>
    </source>
</evidence>
<accession>A0ABP4X142</accession>
<keyword evidence="2" id="KW-1185">Reference proteome</keyword>
<dbReference type="Pfam" id="PF04199">
    <property type="entry name" value="Cyclase"/>
    <property type="match status" value="1"/>
</dbReference>
<dbReference type="Gene3D" id="3.50.30.50">
    <property type="entry name" value="Putative cyclase"/>
    <property type="match status" value="1"/>
</dbReference>
<name>A0ABP4X142_9ACTN</name>
<protein>
    <submittedName>
        <fullName evidence="1">Cyclase family protein</fullName>
    </submittedName>
</protein>
<organism evidence="1 2">
    <name type="scientific">Luedemannella helvata</name>
    <dbReference type="NCBI Taxonomy" id="349315"/>
    <lineage>
        <taxon>Bacteria</taxon>
        <taxon>Bacillati</taxon>
        <taxon>Actinomycetota</taxon>
        <taxon>Actinomycetes</taxon>
        <taxon>Micromonosporales</taxon>
        <taxon>Micromonosporaceae</taxon>
        <taxon>Luedemannella</taxon>
    </lineage>
</organism>
<dbReference type="PANTHER" id="PTHR34861:SF10">
    <property type="entry name" value="CYCLASE"/>
    <property type="match status" value="1"/>
</dbReference>
<dbReference type="Proteomes" id="UP001500655">
    <property type="component" value="Unassembled WGS sequence"/>
</dbReference>